<dbReference type="PANTHER" id="PTHR15394">
    <property type="entry name" value="SERINE HYDROLASE RBBP9"/>
    <property type="match status" value="1"/>
</dbReference>
<sequence length="196" mass="21992">MRIVLVHGLGADFESGFWPWLIGALRDRGHEVLLPEIPNDDELNCADWVEAINTSIHEPGGDTMFIAHSIGCVALLHYFEQAEMTGTPKSTVLIAPPYFIGSEKFESFFIPPVDWDTVEWKSQGFVIIHAQDDVKIPLNHAQKHEQLLHGQLMELETGGHFNEVKELPLILDLIDDRNVEPGSSLPSDFDEIDIVV</sequence>
<organism evidence="1 2">
    <name type="scientific">Candidatus Uhrbacteria bacterium CG10_big_fil_rev_8_21_14_0_10_50_16</name>
    <dbReference type="NCBI Taxonomy" id="1975039"/>
    <lineage>
        <taxon>Bacteria</taxon>
        <taxon>Candidatus Uhriibacteriota</taxon>
    </lineage>
</organism>
<dbReference type="SUPFAM" id="SSF53474">
    <property type="entry name" value="alpha/beta-Hydrolases"/>
    <property type="match status" value="1"/>
</dbReference>
<accession>A0A2H0RLP6</accession>
<dbReference type="InterPro" id="IPR010662">
    <property type="entry name" value="RBBP9/YdeN"/>
</dbReference>
<dbReference type="Pfam" id="PF06821">
    <property type="entry name" value="Ser_hydrolase"/>
    <property type="match status" value="1"/>
</dbReference>
<name>A0A2H0RLP6_9BACT</name>
<comment type="caution">
    <text evidence="1">The sequence shown here is derived from an EMBL/GenBank/DDBJ whole genome shotgun (WGS) entry which is preliminary data.</text>
</comment>
<dbReference type="Proteomes" id="UP000230084">
    <property type="component" value="Unassembled WGS sequence"/>
</dbReference>
<evidence type="ECO:0008006" key="3">
    <source>
        <dbReference type="Google" id="ProtNLM"/>
    </source>
</evidence>
<dbReference type="InterPro" id="IPR029058">
    <property type="entry name" value="AB_hydrolase_fold"/>
</dbReference>
<dbReference type="AlphaFoldDB" id="A0A2H0RLP6"/>
<evidence type="ECO:0000313" key="1">
    <source>
        <dbReference type="EMBL" id="PIR47481.1"/>
    </source>
</evidence>
<reference evidence="1 2" key="1">
    <citation type="submission" date="2017-09" db="EMBL/GenBank/DDBJ databases">
        <title>Depth-based differentiation of microbial function through sediment-hosted aquifers and enrichment of novel symbionts in the deep terrestrial subsurface.</title>
        <authorList>
            <person name="Probst A.J."/>
            <person name="Ladd B."/>
            <person name="Jarett J.K."/>
            <person name="Geller-Mcgrath D.E."/>
            <person name="Sieber C.M."/>
            <person name="Emerson J.B."/>
            <person name="Anantharaman K."/>
            <person name="Thomas B.C."/>
            <person name="Malmstrom R."/>
            <person name="Stieglmeier M."/>
            <person name="Klingl A."/>
            <person name="Woyke T."/>
            <person name="Ryan C.M."/>
            <person name="Banfield J.F."/>
        </authorList>
    </citation>
    <scope>NUCLEOTIDE SEQUENCE [LARGE SCALE GENOMIC DNA]</scope>
    <source>
        <strain evidence="1">CG10_big_fil_rev_8_21_14_0_10_50_16</strain>
    </source>
</reference>
<dbReference type="PANTHER" id="PTHR15394:SF3">
    <property type="entry name" value="SERINE HYDROLASE RBBP9"/>
    <property type="match status" value="1"/>
</dbReference>
<protein>
    <recommendedName>
        <fullName evidence="3">Alpha/beta hydrolase</fullName>
    </recommendedName>
</protein>
<evidence type="ECO:0000313" key="2">
    <source>
        <dbReference type="Proteomes" id="UP000230084"/>
    </source>
</evidence>
<proteinExistence type="predicted"/>
<dbReference type="EMBL" id="PCYM01000006">
    <property type="protein sequence ID" value="PIR47481.1"/>
    <property type="molecule type" value="Genomic_DNA"/>
</dbReference>
<dbReference type="Gene3D" id="3.40.50.1820">
    <property type="entry name" value="alpha/beta hydrolase"/>
    <property type="match status" value="1"/>
</dbReference>
<gene>
    <name evidence="1" type="ORF">COV06_03440</name>
</gene>
<dbReference type="GO" id="GO:0016787">
    <property type="term" value="F:hydrolase activity"/>
    <property type="evidence" value="ECO:0007669"/>
    <property type="project" value="InterPro"/>
</dbReference>